<dbReference type="InterPro" id="IPR001633">
    <property type="entry name" value="EAL_dom"/>
</dbReference>
<keyword evidence="3" id="KW-1185">Reference proteome</keyword>
<sequence>MRIGVHAPECPEKAGHHDALVGAERALAAAHAAPGGTIRIARGARDDMAPPELRLAADLDHAFESGQIQPFFQPQVSTDTGLVSGAEALARWRHPDLGTLAPHEFMPTIDAAGQMTRLTDHMVGAVLSHLSDWDAAGLDLPTVSINFPQADLSDPELPTRLAWALDAAGLEENRLGIEVLETVVSIDQDDTVPRVLTQLARMGCRIDLDDFGTGQASINAIRRFSAKRIKIDRTFIRGLDRDPERQAMVAAIVTLADQLKLEVMAEGIETAGEHSRVAELGCGHVQGYGIARPMNADALPGWLLRHGHQVLHTPLPASLRQLSTGFGSAPGAARGH</sequence>
<name>A0A1M6GR89_9RHOB</name>
<dbReference type="SUPFAM" id="SSF141868">
    <property type="entry name" value="EAL domain-like"/>
    <property type="match status" value="1"/>
</dbReference>
<protein>
    <submittedName>
        <fullName evidence="2">EAL domain, c-di-GMP-specific phosphodiesterase class I (Or its enzymatically inactive variant)</fullName>
    </submittedName>
</protein>
<reference evidence="2 3" key="1">
    <citation type="submission" date="2016-11" db="EMBL/GenBank/DDBJ databases">
        <authorList>
            <person name="Jaros S."/>
            <person name="Januszkiewicz K."/>
            <person name="Wedrychowicz H."/>
        </authorList>
    </citation>
    <scope>NUCLEOTIDE SEQUENCE [LARGE SCALE GENOMIC DNA]</scope>
    <source>
        <strain evidence="2 3">DSM 26892</strain>
    </source>
</reference>
<gene>
    <name evidence="2" type="ORF">SAMN04488012_10556</name>
</gene>
<dbReference type="STRING" id="313368.SAMN04488012_10556"/>
<dbReference type="GO" id="GO:0071111">
    <property type="term" value="F:cyclic-guanylate-specific phosphodiesterase activity"/>
    <property type="evidence" value="ECO:0007669"/>
    <property type="project" value="InterPro"/>
</dbReference>
<dbReference type="PROSITE" id="PS50883">
    <property type="entry name" value="EAL"/>
    <property type="match status" value="1"/>
</dbReference>
<dbReference type="PANTHER" id="PTHR33121:SF70">
    <property type="entry name" value="SIGNALING PROTEIN YKOW"/>
    <property type="match status" value="1"/>
</dbReference>
<feature type="domain" description="EAL" evidence="1">
    <location>
        <begin position="52"/>
        <end position="307"/>
    </location>
</feature>
<dbReference type="InterPro" id="IPR035919">
    <property type="entry name" value="EAL_sf"/>
</dbReference>
<accession>A0A1M6GR89</accession>
<dbReference type="Gene3D" id="3.20.20.450">
    <property type="entry name" value="EAL domain"/>
    <property type="match status" value="1"/>
</dbReference>
<dbReference type="EMBL" id="FQZA01000005">
    <property type="protein sequence ID" value="SHJ12485.1"/>
    <property type="molecule type" value="Genomic_DNA"/>
</dbReference>
<organism evidence="2 3">
    <name type="scientific">Palleronia salina</name>
    <dbReference type="NCBI Taxonomy" id="313368"/>
    <lineage>
        <taxon>Bacteria</taxon>
        <taxon>Pseudomonadati</taxon>
        <taxon>Pseudomonadota</taxon>
        <taxon>Alphaproteobacteria</taxon>
        <taxon>Rhodobacterales</taxon>
        <taxon>Roseobacteraceae</taxon>
        <taxon>Palleronia</taxon>
    </lineage>
</organism>
<dbReference type="PANTHER" id="PTHR33121">
    <property type="entry name" value="CYCLIC DI-GMP PHOSPHODIESTERASE PDEF"/>
    <property type="match status" value="1"/>
</dbReference>
<dbReference type="AlphaFoldDB" id="A0A1M6GR89"/>
<proteinExistence type="predicted"/>
<dbReference type="SMART" id="SM00052">
    <property type="entry name" value="EAL"/>
    <property type="match status" value="1"/>
</dbReference>
<evidence type="ECO:0000313" key="3">
    <source>
        <dbReference type="Proteomes" id="UP000184040"/>
    </source>
</evidence>
<evidence type="ECO:0000259" key="1">
    <source>
        <dbReference type="PROSITE" id="PS50883"/>
    </source>
</evidence>
<evidence type="ECO:0000313" key="2">
    <source>
        <dbReference type="EMBL" id="SHJ12485.1"/>
    </source>
</evidence>
<dbReference type="Pfam" id="PF00563">
    <property type="entry name" value="EAL"/>
    <property type="match status" value="1"/>
</dbReference>
<dbReference type="CDD" id="cd01948">
    <property type="entry name" value="EAL"/>
    <property type="match status" value="1"/>
</dbReference>
<dbReference type="InterPro" id="IPR050706">
    <property type="entry name" value="Cyclic-di-GMP_PDE-like"/>
</dbReference>
<dbReference type="Proteomes" id="UP000184040">
    <property type="component" value="Unassembled WGS sequence"/>
</dbReference>